<keyword evidence="1 4" id="KW-0378">Hydrolase</keyword>
<feature type="domain" description="Mannosyl-glycoprotein endo-beta-N-acetylglucosamidase-like" evidence="3">
    <location>
        <begin position="161"/>
        <end position="320"/>
    </location>
</feature>
<dbReference type="Pfam" id="PF01832">
    <property type="entry name" value="Glucosaminidase"/>
    <property type="match status" value="1"/>
</dbReference>
<dbReference type="InterPro" id="IPR051056">
    <property type="entry name" value="Glycosyl_Hydrolase_73"/>
</dbReference>
<dbReference type="GO" id="GO:0004040">
    <property type="term" value="F:amidase activity"/>
    <property type="evidence" value="ECO:0007669"/>
    <property type="project" value="InterPro"/>
</dbReference>
<evidence type="ECO:0000313" key="5">
    <source>
        <dbReference type="Proteomes" id="UP000199263"/>
    </source>
</evidence>
<evidence type="ECO:0000259" key="3">
    <source>
        <dbReference type="SMART" id="SM00047"/>
    </source>
</evidence>
<keyword evidence="2" id="KW-0812">Transmembrane</keyword>
<keyword evidence="2" id="KW-1133">Transmembrane helix</keyword>
<gene>
    <name evidence="4" type="ORF">SAMN05421842_11656</name>
</gene>
<dbReference type="InterPro" id="IPR002901">
    <property type="entry name" value="MGlyc_endo_b_GlcNAc-like_dom"/>
</dbReference>
<feature type="transmembrane region" description="Helical" evidence="2">
    <location>
        <begin position="27"/>
        <end position="48"/>
    </location>
</feature>
<evidence type="ECO:0000313" key="4">
    <source>
        <dbReference type="EMBL" id="SFD00159.1"/>
    </source>
</evidence>
<dbReference type="AlphaFoldDB" id="A0A1I1NRB3"/>
<dbReference type="PANTHER" id="PTHR33308:SF9">
    <property type="entry name" value="PEPTIDOGLYCAN HYDROLASE FLGJ"/>
    <property type="match status" value="1"/>
</dbReference>
<name>A0A1I1NRB3_9CLOT</name>
<dbReference type="Gene3D" id="1.10.530.10">
    <property type="match status" value="1"/>
</dbReference>
<dbReference type="STRING" id="119641.SAMN05421842_11656"/>
<organism evidence="4 5">
    <name type="scientific">Clostridium uliginosum</name>
    <dbReference type="NCBI Taxonomy" id="119641"/>
    <lineage>
        <taxon>Bacteria</taxon>
        <taxon>Bacillati</taxon>
        <taxon>Bacillota</taxon>
        <taxon>Clostridia</taxon>
        <taxon>Eubacteriales</taxon>
        <taxon>Clostridiaceae</taxon>
        <taxon>Clostridium</taxon>
    </lineage>
</organism>
<keyword evidence="2" id="KW-0472">Membrane</keyword>
<proteinExistence type="predicted"/>
<dbReference type="SMART" id="SM00047">
    <property type="entry name" value="LYZ2"/>
    <property type="match status" value="1"/>
</dbReference>
<reference evidence="4 5" key="1">
    <citation type="submission" date="2016-10" db="EMBL/GenBank/DDBJ databases">
        <authorList>
            <person name="de Groot N.N."/>
        </authorList>
    </citation>
    <scope>NUCLEOTIDE SEQUENCE [LARGE SCALE GENOMIC DNA]</scope>
    <source>
        <strain evidence="4 5">DSM 12992</strain>
    </source>
</reference>
<dbReference type="EMBL" id="FOMG01000016">
    <property type="protein sequence ID" value="SFD00159.1"/>
    <property type="molecule type" value="Genomic_DNA"/>
</dbReference>
<dbReference type="RefSeq" id="WP_242943319.1">
    <property type="nucleotide sequence ID" value="NZ_FOMG01000016.1"/>
</dbReference>
<accession>A0A1I1NRB3</accession>
<evidence type="ECO:0000256" key="1">
    <source>
        <dbReference type="ARBA" id="ARBA00022801"/>
    </source>
</evidence>
<dbReference type="PANTHER" id="PTHR33308">
    <property type="entry name" value="PEPTIDOGLYCAN HYDROLASE FLGJ"/>
    <property type="match status" value="1"/>
</dbReference>
<evidence type="ECO:0000256" key="2">
    <source>
        <dbReference type="SAM" id="Phobius"/>
    </source>
</evidence>
<keyword evidence="5" id="KW-1185">Reference proteome</keyword>
<sequence length="327" mass="37802">MKRNISTNENRRNNTIYARIKRKITQMFKMVFLLFVITCIAYAVMNYLSKNDYINLNNSEIKLYIDSADDVSKGKLQVNWKYLAAIDGVRYEKDFSKSNDKNVSELGSMFLNEDSTSSKKNKYKLVNIENVLNKLSFSNSQKEQTYKYIQQLESIGLVNENLKKDSTYRNFIDEISPKAIELYNKFGILPSITISQAILESSWGKSELSVKANNLFGIKADSSWKGKSVNMTTSEYYKDVIKDNFRSYENKTDSLDDYGKFLSNNKRYKEHGVFNNSQYIEQAQSIENAGYSTKQDKNGNNTYADLLIDLIRENDLQLIDSKVQSQK</sequence>
<dbReference type="Proteomes" id="UP000199263">
    <property type="component" value="Unassembled WGS sequence"/>
</dbReference>
<protein>
    <submittedName>
        <fullName evidence="4">Flagellum-specific peptidoglycan hydrolase FlgJ</fullName>
    </submittedName>
</protein>